<name>A0A7X0AYX7_9PROT</name>
<feature type="transmembrane region" description="Helical" evidence="1">
    <location>
        <begin position="52"/>
        <end position="70"/>
    </location>
</feature>
<reference evidence="2 3" key="1">
    <citation type="submission" date="2020-08" db="EMBL/GenBank/DDBJ databases">
        <title>Genomic Encyclopedia of Type Strains, Phase IV (KMG-IV): sequencing the most valuable type-strain genomes for metagenomic binning, comparative biology and taxonomic classification.</title>
        <authorList>
            <person name="Goeker M."/>
        </authorList>
    </citation>
    <scope>NUCLEOTIDE SEQUENCE [LARGE SCALE GENOMIC DNA]</scope>
    <source>
        <strain evidence="2 3">DSM 22198</strain>
    </source>
</reference>
<accession>A0A7X0AYX7</accession>
<keyword evidence="1" id="KW-1133">Transmembrane helix</keyword>
<keyword evidence="1" id="KW-0472">Membrane</keyword>
<comment type="caution">
    <text evidence="2">The sequence shown here is derived from an EMBL/GenBank/DDBJ whole genome shotgun (WGS) entry which is preliminary data.</text>
</comment>
<evidence type="ECO:0000313" key="3">
    <source>
        <dbReference type="Proteomes" id="UP000539175"/>
    </source>
</evidence>
<feature type="transmembrane region" description="Helical" evidence="1">
    <location>
        <begin position="20"/>
        <end position="40"/>
    </location>
</feature>
<keyword evidence="1" id="KW-0812">Transmembrane</keyword>
<proteinExistence type="predicted"/>
<evidence type="ECO:0000313" key="2">
    <source>
        <dbReference type="EMBL" id="MBB6252708.1"/>
    </source>
</evidence>
<organism evidence="2 3">
    <name type="scientific">Nitrospirillum iridis</name>
    <dbReference type="NCBI Taxonomy" id="765888"/>
    <lineage>
        <taxon>Bacteria</taxon>
        <taxon>Pseudomonadati</taxon>
        <taxon>Pseudomonadota</taxon>
        <taxon>Alphaproteobacteria</taxon>
        <taxon>Rhodospirillales</taxon>
        <taxon>Azospirillaceae</taxon>
        <taxon>Nitrospirillum</taxon>
    </lineage>
</organism>
<protein>
    <submittedName>
        <fullName evidence="2">Uncharacterized protein</fullName>
    </submittedName>
</protein>
<dbReference type="AlphaFoldDB" id="A0A7X0AYX7"/>
<gene>
    <name evidence="2" type="ORF">FHS74_003276</name>
</gene>
<dbReference type="EMBL" id="JACIIZ010000009">
    <property type="protein sequence ID" value="MBB6252708.1"/>
    <property type="molecule type" value="Genomic_DNA"/>
</dbReference>
<dbReference type="Proteomes" id="UP000539175">
    <property type="component" value="Unassembled WGS sequence"/>
</dbReference>
<keyword evidence="3" id="KW-1185">Reference proteome</keyword>
<sequence length="88" mass="10079">MCYQGTEQRWREDDVVGARIRKVMLFIVMALMIGGGAYIIDRQIVSHHAIFWRGLAMGGFLMAFGLYVLVDDFLKPIARRLKTDRSDA</sequence>
<evidence type="ECO:0000256" key="1">
    <source>
        <dbReference type="SAM" id="Phobius"/>
    </source>
</evidence>
<dbReference type="RefSeq" id="WP_184802416.1">
    <property type="nucleotide sequence ID" value="NZ_JACIIZ010000009.1"/>
</dbReference>